<evidence type="ECO:0008006" key="3">
    <source>
        <dbReference type="Google" id="ProtNLM"/>
    </source>
</evidence>
<dbReference type="EMBL" id="LQRT01000024">
    <property type="protein sequence ID" value="KZS39786.1"/>
    <property type="molecule type" value="Genomic_DNA"/>
</dbReference>
<dbReference type="STRING" id="1642818.AWE51_09045"/>
<evidence type="ECO:0000313" key="1">
    <source>
        <dbReference type="EMBL" id="KZS39786.1"/>
    </source>
</evidence>
<comment type="caution">
    <text evidence="1">The sequence shown here is derived from an EMBL/GenBank/DDBJ whole genome shotgun (WGS) entry which is preliminary data.</text>
</comment>
<sequence length="227" mass="25321">MCLVSFQINAQKTIEKEFNPADLVKIEFKFADDITIKTWEKNKVYVKADISINGGEFDNYFTLKTDVSSSILDISSDYGDLFDKWKKEKGSNKNNNWNPCNNLDIDAQYTIFLPKNSKLKVKSISGSVASENYEGELIVDIISGNIDIKNYLGDLNLKTISGDIDINIAKSSLKAETISGMIYSDKDLQFDHGKNRVVGSKVSGTFGNALSDLELKTISGSIFIRKQ</sequence>
<evidence type="ECO:0000313" key="2">
    <source>
        <dbReference type="Proteomes" id="UP000076715"/>
    </source>
</evidence>
<name>A0A162ZGU4_9FLAO</name>
<accession>A0A162ZGU4</accession>
<organism evidence="1 2">
    <name type="scientific">Aquimarina aggregata</name>
    <dbReference type="NCBI Taxonomy" id="1642818"/>
    <lineage>
        <taxon>Bacteria</taxon>
        <taxon>Pseudomonadati</taxon>
        <taxon>Bacteroidota</taxon>
        <taxon>Flavobacteriia</taxon>
        <taxon>Flavobacteriales</taxon>
        <taxon>Flavobacteriaceae</taxon>
        <taxon>Aquimarina</taxon>
    </lineage>
</organism>
<proteinExistence type="predicted"/>
<protein>
    <recommendedName>
        <fullName evidence="3">Adhesin domain-containing protein</fullName>
    </recommendedName>
</protein>
<gene>
    <name evidence="1" type="ORF">AWE51_09045</name>
</gene>
<reference evidence="1 2" key="1">
    <citation type="submission" date="2016-01" db="EMBL/GenBank/DDBJ databases">
        <title>The draft genome sequence of Aquimarina sp. RZW4-3-2.</title>
        <authorList>
            <person name="Wang Y."/>
        </authorList>
    </citation>
    <scope>NUCLEOTIDE SEQUENCE [LARGE SCALE GENOMIC DNA]</scope>
    <source>
        <strain evidence="1 2">RZW4-3-2</strain>
    </source>
</reference>
<keyword evidence="2" id="KW-1185">Reference proteome</keyword>
<dbReference type="AlphaFoldDB" id="A0A162ZGU4"/>
<dbReference type="Proteomes" id="UP000076715">
    <property type="component" value="Unassembled WGS sequence"/>
</dbReference>